<reference evidence="1 2" key="4">
    <citation type="journal article" date="2000" name="Virology">
        <title>Characterization of an overexpressed spindle protein during a baculovirus infection.</title>
        <authorList>
            <person name="Li X."/>
            <person name="Barrett J."/>
            <person name="Pang A."/>
            <person name="Klose R.J."/>
            <person name="Krell P.J."/>
            <person name="Arif B.M."/>
        </authorList>
    </citation>
    <scope>NUCLEOTIDE SEQUENCE [LARGE SCALE GENOMIC DNA]</scope>
</reference>
<dbReference type="RefSeq" id="NP_932719.1">
    <property type="nucleotide sequence ID" value="NC_005137.2"/>
</dbReference>
<organism evidence="1 2">
    <name type="scientific">Choristoneura fumiferana defective polyhedrosis virus</name>
    <name type="common">Cfdef</name>
    <dbReference type="NCBI Taxonomy" id="74660"/>
    <lineage>
        <taxon>Viruses</taxon>
        <taxon>Viruses incertae sedis</taxon>
        <taxon>Naldaviricetes</taxon>
        <taxon>Lefavirales</taxon>
        <taxon>Baculoviridae</taxon>
        <taxon>Alphabaculovirus</taxon>
        <taxon>Alphabaculovirus alterchofumiferanae</taxon>
    </lineage>
</organism>
<name>Q6VTM9_NPVCD</name>
<dbReference type="KEGG" id="vg:2943870"/>
<dbReference type="Pfam" id="PF19181">
    <property type="entry name" value="DUF5863"/>
    <property type="match status" value="1"/>
</dbReference>
<accession>Q6VTM9</accession>
<dbReference type="InterPro" id="IPR043846">
    <property type="entry name" value="DUF5863"/>
</dbReference>
<keyword evidence="2" id="KW-1185">Reference proteome</keyword>
<proteinExistence type="predicted"/>
<reference evidence="2" key="2">
    <citation type="journal article" date="1996" name="Virus Genes">
        <title>The putative LEF-1 proteins from two distinct Choristoneura fumiferana multiple nucleopolyhedroviruses share domain homology to eukaryotic primases.</title>
        <authorList>
            <person name="Barrett J.W."/>
            <person name="Lauzon H.A."/>
            <person name="Mercuri P.S."/>
            <person name="Krell P.J."/>
            <person name="Sohi S.S."/>
            <person name="Arif B.M."/>
        </authorList>
    </citation>
    <scope>NUCLEOTIDE SEQUENCE [LARGE SCALE GENOMIC DNA]</scope>
</reference>
<reference evidence="2" key="1">
    <citation type="journal article" date="1995" name="J. Gen. Virol.">
        <title>Characterization, sequencing and phylogeny of the ecdysteroid UDP-glucosyltransferase gene from two distinct nuclear polyhedrosis viruses isolated from Choristoneura fumiferana.</title>
        <authorList>
            <person name="Barrett J.W."/>
            <person name="Krell P.J."/>
            <person name="Arif B.M."/>
        </authorList>
    </citation>
    <scope>NUCLEOTIDE SEQUENCE [LARGE SCALE GENOMIC DNA]</scope>
</reference>
<protein>
    <submittedName>
        <fullName evidence="1">Uncharacterized protein</fullName>
    </submittedName>
</protein>
<dbReference type="EMBL" id="AY327402">
    <property type="protein sequence ID" value="AAQ91689.1"/>
    <property type="molecule type" value="Genomic_DNA"/>
</dbReference>
<evidence type="ECO:0000313" key="2">
    <source>
        <dbReference type="Proteomes" id="UP000202937"/>
    </source>
</evidence>
<sequence>MYHLVHETSCINLSKIVASNMLLMASETQQLDVTPFQGSKNRRLAADPAVSLTDTEFYKRFDEVDGVYFRLHATTDVIKTLYNGDCVLVFDFNMLKQGKFVINTEENYGFCIARDGVLSNTQMSDDVGLSVTNWDNLHYLNNVVFEPSRSEVVVLNNVHLTGTLLCVFVAKHCLSSSLVMQLHQQHILYFVLPPHFSHVV</sequence>
<dbReference type="Proteomes" id="UP000202937">
    <property type="component" value="Segment"/>
</dbReference>
<dbReference type="GeneID" id="2943870"/>
<organismHost>
    <name type="scientific">Lepidoptera</name>
    <name type="common">moths &amp; butterflies</name>
    <dbReference type="NCBI Taxonomy" id="7088"/>
</organismHost>
<reference evidence="2" key="3">
    <citation type="journal article" date="1999" name="J. Gen. Virol.">
        <title>Molecular analysis of the p48 gene of Choristoneura fumiferana multicapsid nucleopolyhedroviruses CfMNPV and CfDEFNPV.</title>
        <authorList>
            <person name="Li X."/>
            <person name="Lauzon H.A."/>
            <person name="Sohi S.S."/>
            <person name="Palli S.R."/>
            <person name="Retnakaran A."/>
            <person name="Arif B.M."/>
        </authorList>
    </citation>
    <scope>NUCLEOTIDE SEQUENCE [LARGE SCALE GENOMIC DNA]</scope>
</reference>
<reference evidence="1 2" key="5">
    <citation type="journal article" date="2005" name="J. Gen. Virol.">
        <title>Gene organization and sequencing of the Choristoneura fumiferana defective nucleopolyhedrovirus genome.</title>
        <authorList>
            <person name="Lauzon H.A."/>
            <person name="Jamieson P.B."/>
            <person name="Krell P.J."/>
            <person name="Arif B.M."/>
        </authorList>
    </citation>
    <scope>NUCLEOTIDE SEQUENCE [LARGE SCALE GENOMIC DNA]</scope>
</reference>
<evidence type="ECO:0000313" key="1">
    <source>
        <dbReference type="EMBL" id="AAQ91689.1"/>
    </source>
</evidence>
<dbReference type="OrthoDB" id="20233at10239"/>